<dbReference type="InterPro" id="IPR011604">
    <property type="entry name" value="PDDEXK-like_dom_sf"/>
</dbReference>
<dbReference type="EMBL" id="JAAWVT010000009">
    <property type="protein sequence ID" value="NKG22239.1"/>
    <property type="molecule type" value="Genomic_DNA"/>
</dbReference>
<evidence type="ECO:0000313" key="4">
    <source>
        <dbReference type="Proteomes" id="UP000746595"/>
    </source>
</evidence>
<name>A0ABX1G890_9MICC</name>
<proteinExistence type="predicted"/>
<evidence type="ECO:0000256" key="1">
    <source>
        <dbReference type="SAM" id="MobiDB-lite"/>
    </source>
</evidence>
<feature type="domain" description="YqaJ viral recombinase" evidence="2">
    <location>
        <begin position="54"/>
        <end position="196"/>
    </location>
</feature>
<protein>
    <submittedName>
        <fullName evidence="3">YqaJ viral recombinase family protein</fullName>
    </submittedName>
</protein>
<dbReference type="PANTHER" id="PTHR46609">
    <property type="entry name" value="EXONUCLEASE, PHAGE-TYPE/RECB, C-TERMINAL DOMAIN-CONTAINING PROTEIN"/>
    <property type="match status" value="1"/>
</dbReference>
<dbReference type="SUPFAM" id="SSF52980">
    <property type="entry name" value="Restriction endonuclease-like"/>
    <property type="match status" value="1"/>
</dbReference>
<accession>A0ABX1G890</accession>
<evidence type="ECO:0000313" key="3">
    <source>
        <dbReference type="EMBL" id="NKG22239.1"/>
    </source>
</evidence>
<keyword evidence="4" id="KW-1185">Reference proteome</keyword>
<gene>
    <name evidence="3" type="ORF">HED64_16190</name>
</gene>
<dbReference type="InterPro" id="IPR051703">
    <property type="entry name" value="NF-kappa-B_Signaling_Reg"/>
</dbReference>
<sequence length="265" mass="29358">MIKTGARKETPKQETPPVAISKTYVPPENPARAEPVDLTGTTLEVFNVDQGTEEWHAVRRGIVTASVMHALISSTTLNVSTGETAKSIHRLLAAERITNYTEPTATSRDMERGNLDEPYARDLYSETHAPAATAGFMIRTFAGFQIGYSPDGLVGDDGLIEIKSRAQKKHVEVVLAEDDVPAENMAQMQTGILVMGRKWCDYVDYTGGMALYVKRVFPDPAWQQAIIEAAKLFEASATQMISDYLEETKDAPIAERIDHFEEMEF</sequence>
<dbReference type="InterPro" id="IPR011335">
    <property type="entry name" value="Restrct_endonuc-II-like"/>
</dbReference>
<dbReference type="Proteomes" id="UP000746595">
    <property type="component" value="Unassembled WGS sequence"/>
</dbReference>
<reference evidence="3 4" key="1">
    <citation type="submission" date="2020-04" db="EMBL/GenBank/DDBJ databases">
        <title>Paeniglutamicibacter sp. ANT13_2, a novel actinomycete isolated from sediment in Antarctica.</title>
        <authorList>
            <person name="Sakdapetsiri C."/>
            <person name="Pinyakong O."/>
        </authorList>
    </citation>
    <scope>NUCLEOTIDE SEQUENCE [LARGE SCALE GENOMIC DNA]</scope>
    <source>
        <strain evidence="3 4">ANT13_2</strain>
    </source>
</reference>
<feature type="region of interest" description="Disordered" evidence="1">
    <location>
        <begin position="1"/>
        <end position="34"/>
    </location>
</feature>
<feature type="compositionally biased region" description="Basic and acidic residues" evidence="1">
    <location>
        <begin position="1"/>
        <end position="12"/>
    </location>
</feature>
<dbReference type="Gene3D" id="3.90.320.10">
    <property type="match status" value="1"/>
</dbReference>
<dbReference type="Pfam" id="PF09588">
    <property type="entry name" value="YqaJ"/>
    <property type="match status" value="1"/>
</dbReference>
<dbReference type="PANTHER" id="PTHR46609:SF6">
    <property type="entry name" value="EXONUCLEASE, PHAGE-TYPE_RECB, C-TERMINAL DOMAIN-CONTAINING PROTEIN-RELATED"/>
    <property type="match status" value="1"/>
</dbReference>
<dbReference type="CDD" id="cd22343">
    <property type="entry name" value="PDDEXK_lambda_exonuclease-like"/>
    <property type="match status" value="1"/>
</dbReference>
<organism evidence="3 4">
    <name type="scientific">Paeniglutamicibacter terrestris</name>
    <dbReference type="NCBI Taxonomy" id="2723403"/>
    <lineage>
        <taxon>Bacteria</taxon>
        <taxon>Bacillati</taxon>
        <taxon>Actinomycetota</taxon>
        <taxon>Actinomycetes</taxon>
        <taxon>Micrococcales</taxon>
        <taxon>Micrococcaceae</taxon>
        <taxon>Paeniglutamicibacter</taxon>
    </lineage>
</organism>
<comment type="caution">
    <text evidence="3">The sequence shown here is derived from an EMBL/GenBank/DDBJ whole genome shotgun (WGS) entry which is preliminary data.</text>
</comment>
<evidence type="ECO:0000259" key="2">
    <source>
        <dbReference type="Pfam" id="PF09588"/>
    </source>
</evidence>
<dbReference type="RefSeq" id="WP_168153026.1">
    <property type="nucleotide sequence ID" value="NZ_JAAWVT010000009.1"/>
</dbReference>
<dbReference type="InterPro" id="IPR019080">
    <property type="entry name" value="YqaJ_viral_recombinase"/>
</dbReference>